<keyword evidence="3" id="KW-0862">Zinc</keyword>
<reference evidence="6" key="1">
    <citation type="submission" date="2022-02" db="EMBL/GenBank/DDBJ databases">
        <title>Atlantic sturgeon de novo genome assembly.</title>
        <authorList>
            <person name="Stock M."/>
            <person name="Klopp C."/>
            <person name="Guiguen Y."/>
            <person name="Cabau C."/>
            <person name="Parinello H."/>
            <person name="Santidrian Yebra-Pimentel E."/>
            <person name="Kuhl H."/>
            <person name="Dirks R.P."/>
            <person name="Guessner J."/>
            <person name="Wuertz S."/>
            <person name="Du K."/>
            <person name="Schartl M."/>
        </authorList>
    </citation>
    <scope>NUCLEOTIDE SEQUENCE</scope>
    <source>
        <strain evidence="6">STURGEONOMICS-FGT-2020</strain>
        <tissue evidence="6">Whole blood</tissue>
    </source>
</reference>
<comment type="caution">
    <text evidence="6">The sequence shown here is derived from an EMBL/GenBank/DDBJ whole genome shotgun (WGS) entry which is preliminary data.</text>
</comment>
<dbReference type="SMART" id="SM00449">
    <property type="entry name" value="SPRY"/>
    <property type="match status" value="1"/>
</dbReference>
<feature type="compositionally biased region" description="Polar residues" evidence="4">
    <location>
        <begin position="40"/>
        <end position="54"/>
    </location>
</feature>
<dbReference type="PANTHER" id="PTHR25465:SF5">
    <property type="entry name" value="E3 UBIQUITIN_ISG15 LIGASE TRIM25-RELATED"/>
    <property type="match status" value="1"/>
</dbReference>
<dbReference type="InterPro" id="IPR003877">
    <property type="entry name" value="SPRY_dom"/>
</dbReference>
<keyword evidence="1" id="KW-0479">Metal-binding</keyword>
<feature type="domain" description="B30.2/SPRY" evidence="5">
    <location>
        <begin position="235"/>
        <end position="447"/>
    </location>
</feature>
<dbReference type="InterPro" id="IPR006574">
    <property type="entry name" value="PRY"/>
</dbReference>
<evidence type="ECO:0000256" key="2">
    <source>
        <dbReference type="ARBA" id="ARBA00022771"/>
    </source>
</evidence>
<evidence type="ECO:0000313" key="6">
    <source>
        <dbReference type="EMBL" id="KAK1175563.1"/>
    </source>
</evidence>
<dbReference type="PROSITE" id="PS50188">
    <property type="entry name" value="B302_SPRY"/>
    <property type="match status" value="1"/>
</dbReference>
<name>A0AAD8GJJ5_ACIOX</name>
<dbReference type="Proteomes" id="UP001230051">
    <property type="component" value="Unassembled WGS sequence"/>
</dbReference>
<dbReference type="InterPro" id="IPR013320">
    <property type="entry name" value="ConA-like_dom_sf"/>
</dbReference>
<dbReference type="EMBL" id="JAGXEW010000001">
    <property type="protein sequence ID" value="KAK1175563.1"/>
    <property type="molecule type" value="Genomic_DNA"/>
</dbReference>
<keyword evidence="7" id="KW-1185">Reference proteome</keyword>
<dbReference type="SMART" id="SM00589">
    <property type="entry name" value="PRY"/>
    <property type="match status" value="1"/>
</dbReference>
<evidence type="ECO:0000256" key="1">
    <source>
        <dbReference type="ARBA" id="ARBA00022723"/>
    </source>
</evidence>
<dbReference type="GO" id="GO:0005737">
    <property type="term" value="C:cytoplasm"/>
    <property type="evidence" value="ECO:0007669"/>
    <property type="project" value="UniProtKB-ARBA"/>
</dbReference>
<keyword evidence="2" id="KW-0863">Zinc-finger</keyword>
<dbReference type="AlphaFoldDB" id="A0AAD8GJJ5"/>
<dbReference type="SUPFAM" id="SSF49899">
    <property type="entry name" value="Concanavalin A-like lectins/glucanases"/>
    <property type="match status" value="1"/>
</dbReference>
<accession>A0AAD8GJJ5</accession>
<gene>
    <name evidence="6" type="primary">TRIM62</name>
    <name evidence="6" type="ORF">AOXY_G233</name>
</gene>
<evidence type="ECO:0000256" key="4">
    <source>
        <dbReference type="SAM" id="MobiDB-lite"/>
    </source>
</evidence>
<evidence type="ECO:0000313" key="7">
    <source>
        <dbReference type="Proteomes" id="UP001230051"/>
    </source>
</evidence>
<organism evidence="6 7">
    <name type="scientific">Acipenser oxyrinchus oxyrinchus</name>
    <dbReference type="NCBI Taxonomy" id="40147"/>
    <lineage>
        <taxon>Eukaryota</taxon>
        <taxon>Metazoa</taxon>
        <taxon>Chordata</taxon>
        <taxon>Craniata</taxon>
        <taxon>Vertebrata</taxon>
        <taxon>Euteleostomi</taxon>
        <taxon>Actinopterygii</taxon>
        <taxon>Chondrostei</taxon>
        <taxon>Acipenseriformes</taxon>
        <taxon>Acipenseridae</taxon>
        <taxon>Acipenser</taxon>
    </lineage>
</organism>
<dbReference type="InterPro" id="IPR001870">
    <property type="entry name" value="B30.2/SPRY"/>
</dbReference>
<dbReference type="GO" id="GO:0008270">
    <property type="term" value="F:zinc ion binding"/>
    <property type="evidence" value="ECO:0007669"/>
    <property type="project" value="UniProtKB-KW"/>
</dbReference>
<dbReference type="Gene3D" id="2.60.120.920">
    <property type="match status" value="1"/>
</dbReference>
<dbReference type="Pfam" id="PF13765">
    <property type="entry name" value="PRY"/>
    <property type="match status" value="1"/>
</dbReference>
<dbReference type="InterPro" id="IPR003879">
    <property type="entry name" value="Butyrophylin_SPRY"/>
</dbReference>
<dbReference type="InterPro" id="IPR043136">
    <property type="entry name" value="B30.2/SPRY_sf"/>
</dbReference>
<sequence>MPRCFVQSSTGPLFFLSDTVTMAEKEQEKPLDKDPEEQCGVSTTAHGNSAQASNRIPDFNLQPQHSSECNDPFPRSPKLGRAATGRNLEARLSHHLEELSAEKARTEAHIRSLKKRSLDLRGTADLMKQQISERYDTIRKALHRDEQTTLETIEEDNRVTSGRLNKIIKGWSEHLAQVQKEFKNIQKSLEQTRAGNAPQDISVELSYHKKTEIEELGIQMNESRLQRLLKILQNISKDLEAQLKRKPFLLDYSTVTFDQNTTHKNLMVSKDQTSMCFTSEPQPAANNPLQFDKVCSGLGTTSWLTGRHYWEVDVKCCSAWSVGIAYRTIERKGKLKTAKLGRNRHSWCIELRDNQLSAWHNDRHISCGIRHPSLHRVGVFVDYEKGLLAFYNASTMKPIQEFSCATGTVFDRMRHHFTEPVFPAFRLFPSHSRPSTPDHIEICTVDN</sequence>
<dbReference type="PRINTS" id="PR01407">
    <property type="entry name" value="BUTYPHLNCDUF"/>
</dbReference>
<dbReference type="PANTHER" id="PTHR25465">
    <property type="entry name" value="B-BOX DOMAIN CONTAINING"/>
    <property type="match status" value="1"/>
</dbReference>
<dbReference type="InterPro" id="IPR051051">
    <property type="entry name" value="E3_ubiq-ligase_TRIM/RNF"/>
</dbReference>
<proteinExistence type="predicted"/>
<dbReference type="Pfam" id="PF00622">
    <property type="entry name" value="SPRY"/>
    <property type="match status" value="1"/>
</dbReference>
<evidence type="ECO:0000259" key="5">
    <source>
        <dbReference type="PROSITE" id="PS50188"/>
    </source>
</evidence>
<feature type="region of interest" description="Disordered" evidence="4">
    <location>
        <begin position="26"/>
        <end position="58"/>
    </location>
</feature>
<evidence type="ECO:0000256" key="3">
    <source>
        <dbReference type="ARBA" id="ARBA00022833"/>
    </source>
</evidence>
<protein>
    <submittedName>
        <fullName evidence="6">E3 ubiquitin-protein ligase TRIM62 isoform X1</fullName>
    </submittedName>
</protein>